<reference evidence="7 8" key="1">
    <citation type="submission" date="2019-03" db="EMBL/GenBank/DDBJ databases">
        <title>Genomic Encyclopedia of Type Strains, Phase IV (KMG-IV): sequencing the most valuable type-strain genomes for metagenomic binning, comparative biology and taxonomic classification.</title>
        <authorList>
            <person name="Goeker M."/>
        </authorList>
    </citation>
    <scope>NUCLEOTIDE SEQUENCE [LARGE SCALE GENOMIC DNA]</scope>
    <source>
        <strain evidence="7 8">DSM 100013</strain>
    </source>
</reference>
<evidence type="ECO:0000256" key="4">
    <source>
        <dbReference type="ARBA" id="ARBA00022801"/>
    </source>
</evidence>
<dbReference type="AlphaFoldDB" id="A0A4R2T937"/>
<feature type="site" description="Important for substrate specificity" evidence="6">
    <location>
        <position position="70"/>
    </location>
</feature>
<name>A0A4R2T937_9FIRM</name>
<dbReference type="PANTHER" id="PTHR43213">
    <property type="entry name" value="BIFUNCTIONAL DTTP/UTP PYROPHOSPHATASE/METHYLTRANSFERASE PROTEIN-RELATED"/>
    <property type="match status" value="1"/>
</dbReference>
<dbReference type="NCBIfam" id="TIGR00172">
    <property type="entry name" value="maf"/>
    <property type="match status" value="1"/>
</dbReference>
<feature type="site" description="Important for substrate specificity" evidence="6">
    <location>
        <position position="153"/>
    </location>
</feature>
<dbReference type="HAMAP" id="MF_00528">
    <property type="entry name" value="Maf"/>
    <property type="match status" value="1"/>
</dbReference>
<comment type="catalytic activity">
    <reaction evidence="6">
        <text>dTTP + H2O = dTMP + diphosphate + H(+)</text>
        <dbReference type="Rhea" id="RHEA:28534"/>
        <dbReference type="ChEBI" id="CHEBI:15377"/>
        <dbReference type="ChEBI" id="CHEBI:15378"/>
        <dbReference type="ChEBI" id="CHEBI:33019"/>
        <dbReference type="ChEBI" id="CHEBI:37568"/>
        <dbReference type="ChEBI" id="CHEBI:63528"/>
        <dbReference type="EC" id="3.6.1.9"/>
    </reaction>
</comment>
<evidence type="ECO:0000256" key="3">
    <source>
        <dbReference type="ARBA" id="ARBA00022490"/>
    </source>
</evidence>
<comment type="subcellular location">
    <subcellularLocation>
        <location evidence="2 6">Cytoplasm</location>
    </subcellularLocation>
</comment>
<keyword evidence="3 6" id="KW-0963">Cytoplasm</keyword>
<comment type="cofactor">
    <cofactor evidence="1 6">
        <name>a divalent metal cation</name>
        <dbReference type="ChEBI" id="CHEBI:60240"/>
    </cofactor>
</comment>
<comment type="caution">
    <text evidence="7">The sequence shown here is derived from an EMBL/GenBank/DDBJ whole genome shotgun (WGS) entry which is preliminary data.</text>
</comment>
<dbReference type="EC" id="3.6.1.9" evidence="6"/>
<dbReference type="Gene3D" id="3.90.950.10">
    <property type="match status" value="1"/>
</dbReference>
<accession>A0A4R2T937</accession>
<keyword evidence="5 6" id="KW-0546">Nucleotide metabolism</keyword>
<evidence type="ECO:0000256" key="1">
    <source>
        <dbReference type="ARBA" id="ARBA00001968"/>
    </source>
</evidence>
<sequence length="191" mass="21289">MKIVLASASPRRKQLLETMGISFDVIVSDVDETIKDHSDPESIVKELAHRKAFAVMDKIKAPAIIIGADTIVVGDNILGKPRDDEDAKSMLKSLSGKTHRVMTGVSIIDNVNDYRVTHCEITKVFFKELSMNEIDGYIKTREHIDKAGAYAIQGKAALFVKKIEGDYNNVVGLPIYILGELLHKHFNLHLF</sequence>
<keyword evidence="4 6" id="KW-0378">Hydrolase</keyword>
<comment type="similarity">
    <text evidence="6">Belongs to the Maf family. YhdE subfamily.</text>
</comment>
<evidence type="ECO:0000256" key="6">
    <source>
        <dbReference type="HAMAP-Rule" id="MF_00528"/>
    </source>
</evidence>
<dbReference type="PIRSF" id="PIRSF006305">
    <property type="entry name" value="Maf"/>
    <property type="match status" value="1"/>
</dbReference>
<comment type="function">
    <text evidence="6">Nucleoside triphosphate pyrophosphatase that hydrolyzes dTTP and UTP. May have a dual role in cell division arrest and in preventing the incorporation of modified nucleotides into cellular nucleic acids.</text>
</comment>
<feature type="site" description="Important for substrate specificity" evidence="6">
    <location>
        <position position="11"/>
    </location>
</feature>
<dbReference type="Pfam" id="PF02545">
    <property type="entry name" value="Maf"/>
    <property type="match status" value="1"/>
</dbReference>
<dbReference type="OrthoDB" id="9807767at2"/>
<gene>
    <name evidence="7" type="ORF">EDD79_103437</name>
</gene>
<keyword evidence="8" id="KW-1185">Reference proteome</keyword>
<dbReference type="Proteomes" id="UP000295504">
    <property type="component" value="Unassembled WGS sequence"/>
</dbReference>
<dbReference type="InterPro" id="IPR003697">
    <property type="entry name" value="Maf-like"/>
</dbReference>
<dbReference type="GO" id="GO:0009117">
    <property type="term" value="P:nucleotide metabolic process"/>
    <property type="evidence" value="ECO:0007669"/>
    <property type="project" value="UniProtKB-KW"/>
</dbReference>
<dbReference type="CDD" id="cd00555">
    <property type="entry name" value="Maf"/>
    <property type="match status" value="1"/>
</dbReference>
<dbReference type="GO" id="GO:0036218">
    <property type="term" value="F:dTTP diphosphatase activity"/>
    <property type="evidence" value="ECO:0007669"/>
    <property type="project" value="RHEA"/>
</dbReference>
<dbReference type="FunFam" id="3.90.950.10:FF:000005">
    <property type="entry name" value="7-methyl-GTP pyrophosphatase"/>
    <property type="match status" value="1"/>
</dbReference>
<dbReference type="InterPro" id="IPR029001">
    <property type="entry name" value="ITPase-like_fam"/>
</dbReference>
<evidence type="ECO:0000313" key="7">
    <source>
        <dbReference type="EMBL" id="TCP99749.1"/>
    </source>
</evidence>
<evidence type="ECO:0000256" key="2">
    <source>
        <dbReference type="ARBA" id="ARBA00004496"/>
    </source>
</evidence>
<comment type="catalytic activity">
    <reaction evidence="6">
        <text>UTP + H2O = UMP + diphosphate + H(+)</text>
        <dbReference type="Rhea" id="RHEA:29395"/>
        <dbReference type="ChEBI" id="CHEBI:15377"/>
        <dbReference type="ChEBI" id="CHEBI:15378"/>
        <dbReference type="ChEBI" id="CHEBI:33019"/>
        <dbReference type="ChEBI" id="CHEBI:46398"/>
        <dbReference type="ChEBI" id="CHEBI:57865"/>
        <dbReference type="EC" id="3.6.1.9"/>
    </reaction>
</comment>
<organism evidence="7 8">
    <name type="scientific">Serpentinicella alkaliphila</name>
    <dbReference type="NCBI Taxonomy" id="1734049"/>
    <lineage>
        <taxon>Bacteria</taxon>
        <taxon>Bacillati</taxon>
        <taxon>Bacillota</taxon>
        <taxon>Clostridia</taxon>
        <taxon>Peptostreptococcales</taxon>
        <taxon>Natronincolaceae</taxon>
        <taxon>Serpentinicella</taxon>
    </lineage>
</organism>
<proteinExistence type="inferred from homology"/>
<protein>
    <recommendedName>
        <fullName evidence="6">dTTP/UTP pyrophosphatase</fullName>
        <shortName evidence="6">dTTPase/UTPase</shortName>
        <ecNumber evidence="6">3.6.1.9</ecNumber>
    </recommendedName>
    <alternativeName>
        <fullName evidence="6">Nucleoside triphosphate pyrophosphatase</fullName>
    </alternativeName>
    <alternativeName>
        <fullName evidence="6">Nucleotide pyrophosphatase</fullName>
        <shortName evidence="6">Nucleotide PPase</shortName>
    </alternativeName>
</protein>
<dbReference type="PANTHER" id="PTHR43213:SF5">
    <property type="entry name" value="BIFUNCTIONAL DTTP_UTP PYROPHOSPHATASE_METHYLTRANSFERASE PROTEIN-RELATED"/>
    <property type="match status" value="1"/>
</dbReference>
<dbReference type="SUPFAM" id="SSF52972">
    <property type="entry name" value="ITPase-like"/>
    <property type="match status" value="1"/>
</dbReference>
<dbReference type="GO" id="GO:0036221">
    <property type="term" value="F:UTP diphosphatase activity"/>
    <property type="evidence" value="ECO:0007669"/>
    <property type="project" value="RHEA"/>
</dbReference>
<feature type="active site" description="Proton acceptor" evidence="6">
    <location>
        <position position="69"/>
    </location>
</feature>
<comment type="caution">
    <text evidence="6">Lacks conserved residue(s) required for the propagation of feature annotation.</text>
</comment>
<dbReference type="RefSeq" id="WP_132849165.1">
    <property type="nucleotide sequence ID" value="NZ_CP058648.1"/>
</dbReference>
<dbReference type="GO" id="GO:0005737">
    <property type="term" value="C:cytoplasm"/>
    <property type="evidence" value="ECO:0007669"/>
    <property type="project" value="UniProtKB-SubCell"/>
</dbReference>
<dbReference type="EMBL" id="SLYC01000034">
    <property type="protein sequence ID" value="TCP99749.1"/>
    <property type="molecule type" value="Genomic_DNA"/>
</dbReference>
<evidence type="ECO:0000313" key="8">
    <source>
        <dbReference type="Proteomes" id="UP000295504"/>
    </source>
</evidence>
<evidence type="ECO:0000256" key="5">
    <source>
        <dbReference type="ARBA" id="ARBA00023080"/>
    </source>
</evidence>